<dbReference type="Gene3D" id="3.90.640.10">
    <property type="entry name" value="Actin, Chain A, domain 4"/>
    <property type="match status" value="1"/>
</dbReference>
<dbReference type="CDD" id="cd10210">
    <property type="entry name" value="ASKHA_NBD_Arp6"/>
    <property type="match status" value="1"/>
</dbReference>
<evidence type="ECO:0000313" key="10">
    <source>
        <dbReference type="Proteomes" id="UP000320762"/>
    </source>
</evidence>
<name>A0A550C6X3_9AGAR</name>
<sequence length="490" mass="54298">MDATSTVVLDNGGSTVKAGVVGTHPDPLLVPNAVVRSKGDKKNYVGHEYAQCSDYSSLHFRLPLEKGLVTDWDAQKAVWDVIFSEDLLKLDTQQSSLLLTEPYFNLPNLQSTYDQFIFEEYEFKSYCRRTPASCVPYGSLFAQPDSPPPECTLILDCGFSFSHVVPVINGHVQWKAVRRVDVGGKLLTNHLKELVSFRQWNMMDQTAVINHVKETCCFVSLDFAKDLERARQGSSKPIEYVLPDLTQSPHGHLKSANAMDLDNSQVLLMGNERFSVPELLFTPSDIGLEQAGIAHAVAASISALPEDLRGMFWANIGLVGGSTRFSGFKQRLMLELERLAPTDCEVVIYESDDPTTAAYHGAYAFASSPDFPQHVITRAEYLEQGSRRHDDCWRPVGEAQTPGRGRVRQQDGRERQVQNGRARQADDERSTTDGGSGSERSSSSSSEEPERPARGRRKSLKGESSRTQQGTQPSGPVRRRGRPPKHAGPT</sequence>
<evidence type="ECO:0000256" key="6">
    <source>
        <dbReference type="ARBA" id="ARBA00063309"/>
    </source>
</evidence>
<keyword evidence="4" id="KW-0963">Cytoplasm</keyword>
<keyword evidence="10" id="KW-1185">Reference proteome</keyword>
<dbReference type="SUPFAM" id="SSF53067">
    <property type="entry name" value="Actin-like ATPase domain"/>
    <property type="match status" value="2"/>
</dbReference>
<dbReference type="FunFam" id="3.90.640.10:FF:000014">
    <property type="entry name" value="Putative actin-related protein 6"/>
    <property type="match status" value="1"/>
</dbReference>
<dbReference type="PANTHER" id="PTHR11937">
    <property type="entry name" value="ACTIN"/>
    <property type="match status" value="1"/>
</dbReference>
<evidence type="ECO:0000256" key="1">
    <source>
        <dbReference type="ARBA" id="ARBA00004496"/>
    </source>
</evidence>
<gene>
    <name evidence="9" type="ORF">BD626DRAFT_504425</name>
</gene>
<protein>
    <recommendedName>
        <fullName evidence="3">Actin-like protein ARP6</fullName>
    </recommendedName>
    <alternativeName>
        <fullName evidence="7">Actin-like protein arp6</fullName>
    </alternativeName>
</protein>
<dbReference type="Gene3D" id="2.30.36.70">
    <property type="entry name" value="Actin, Chain A, domain 2"/>
    <property type="match status" value="1"/>
</dbReference>
<dbReference type="OrthoDB" id="6220758at2759"/>
<evidence type="ECO:0000313" key="9">
    <source>
        <dbReference type="EMBL" id="TRM60551.1"/>
    </source>
</evidence>
<dbReference type="STRING" id="97359.A0A550C6X3"/>
<feature type="compositionally biased region" description="Basic residues" evidence="8">
    <location>
        <begin position="477"/>
        <end position="490"/>
    </location>
</feature>
<evidence type="ECO:0000256" key="4">
    <source>
        <dbReference type="ARBA" id="ARBA00022490"/>
    </source>
</evidence>
<evidence type="ECO:0000256" key="5">
    <source>
        <dbReference type="ARBA" id="ARBA00025222"/>
    </source>
</evidence>
<dbReference type="Gene3D" id="3.30.420.40">
    <property type="match status" value="2"/>
</dbReference>
<dbReference type="Proteomes" id="UP000320762">
    <property type="component" value="Unassembled WGS sequence"/>
</dbReference>
<dbReference type="GO" id="GO:0005737">
    <property type="term" value="C:cytoplasm"/>
    <property type="evidence" value="ECO:0007669"/>
    <property type="project" value="UniProtKB-SubCell"/>
</dbReference>
<evidence type="ECO:0000256" key="2">
    <source>
        <dbReference type="ARBA" id="ARBA00005665"/>
    </source>
</evidence>
<evidence type="ECO:0000256" key="3">
    <source>
        <dbReference type="ARBA" id="ARBA00018633"/>
    </source>
</evidence>
<comment type="subunit">
    <text evidence="6">Component of the SWR1 chromatin remodeling complex.</text>
</comment>
<comment type="subcellular location">
    <subcellularLocation>
        <location evidence="1">Cytoplasm</location>
    </subcellularLocation>
</comment>
<dbReference type="AlphaFoldDB" id="A0A550C6X3"/>
<dbReference type="Pfam" id="PF00022">
    <property type="entry name" value="Actin"/>
    <property type="match status" value="1"/>
</dbReference>
<dbReference type="GO" id="GO:0005634">
    <property type="term" value="C:nucleus"/>
    <property type="evidence" value="ECO:0007669"/>
    <property type="project" value="UniProtKB-ARBA"/>
</dbReference>
<accession>A0A550C6X3</accession>
<organism evidence="9 10">
    <name type="scientific">Schizophyllum amplum</name>
    <dbReference type="NCBI Taxonomy" id="97359"/>
    <lineage>
        <taxon>Eukaryota</taxon>
        <taxon>Fungi</taxon>
        <taxon>Dikarya</taxon>
        <taxon>Basidiomycota</taxon>
        <taxon>Agaricomycotina</taxon>
        <taxon>Agaricomycetes</taxon>
        <taxon>Agaricomycetidae</taxon>
        <taxon>Agaricales</taxon>
        <taxon>Schizophyllaceae</taxon>
        <taxon>Schizophyllum</taxon>
    </lineage>
</organism>
<comment type="function">
    <text evidence="5">Component of the SWR1 complex which mediates the ATP-dependent exchange of histone H2A for the H2A variant HZT1 leading to transcriptional regulation of selected genes by chromatin remodeling. Involved in chromosome stability.</text>
</comment>
<dbReference type="SMART" id="SM00268">
    <property type="entry name" value="ACTIN"/>
    <property type="match status" value="1"/>
</dbReference>
<dbReference type="EMBL" id="VDMD01000021">
    <property type="protein sequence ID" value="TRM60551.1"/>
    <property type="molecule type" value="Genomic_DNA"/>
</dbReference>
<dbReference type="FunFam" id="3.30.420.40:FF:000058">
    <property type="entry name" value="Putative actin-related protein 5"/>
    <property type="match status" value="1"/>
</dbReference>
<reference evidence="9 10" key="1">
    <citation type="journal article" date="2019" name="New Phytol.">
        <title>Comparative genomics reveals unique wood-decay strategies and fruiting body development in the Schizophyllaceae.</title>
        <authorList>
            <person name="Almasi E."/>
            <person name="Sahu N."/>
            <person name="Krizsan K."/>
            <person name="Balint B."/>
            <person name="Kovacs G.M."/>
            <person name="Kiss B."/>
            <person name="Cseklye J."/>
            <person name="Drula E."/>
            <person name="Henrissat B."/>
            <person name="Nagy I."/>
            <person name="Chovatia M."/>
            <person name="Adam C."/>
            <person name="LaButti K."/>
            <person name="Lipzen A."/>
            <person name="Riley R."/>
            <person name="Grigoriev I.V."/>
            <person name="Nagy L.G."/>
        </authorList>
    </citation>
    <scope>NUCLEOTIDE SEQUENCE [LARGE SCALE GENOMIC DNA]</scope>
    <source>
        <strain evidence="9 10">NL-1724</strain>
    </source>
</reference>
<evidence type="ECO:0000256" key="8">
    <source>
        <dbReference type="SAM" id="MobiDB-lite"/>
    </source>
</evidence>
<proteinExistence type="inferred from homology"/>
<comment type="similarity">
    <text evidence="2">Belongs to the actin family. ARP6 subfamily.</text>
</comment>
<comment type="caution">
    <text evidence="9">The sequence shown here is derived from an EMBL/GenBank/DDBJ whole genome shotgun (WGS) entry which is preliminary data.</text>
</comment>
<dbReference type="InterPro" id="IPR004000">
    <property type="entry name" value="Actin"/>
</dbReference>
<evidence type="ECO:0000256" key="7">
    <source>
        <dbReference type="ARBA" id="ARBA00073820"/>
    </source>
</evidence>
<dbReference type="InterPro" id="IPR043129">
    <property type="entry name" value="ATPase_NBD"/>
</dbReference>
<feature type="region of interest" description="Disordered" evidence="8">
    <location>
        <begin position="386"/>
        <end position="490"/>
    </location>
</feature>